<dbReference type="Proteomes" id="UP000183253">
    <property type="component" value="Unassembled WGS sequence"/>
</dbReference>
<evidence type="ECO:0000313" key="3">
    <source>
        <dbReference type="Proteomes" id="UP000183253"/>
    </source>
</evidence>
<dbReference type="EMBL" id="FNRI01000011">
    <property type="protein sequence ID" value="SEA98070.1"/>
    <property type="molecule type" value="Genomic_DNA"/>
</dbReference>
<gene>
    <name evidence="2" type="ORF">SAMN05444145_11142</name>
</gene>
<feature type="signal peptide" evidence="1">
    <location>
        <begin position="1"/>
        <end position="19"/>
    </location>
</feature>
<feature type="chain" id="PRO_5010249080" evidence="1">
    <location>
        <begin position="20"/>
        <end position="514"/>
    </location>
</feature>
<dbReference type="STRING" id="1033731.SAMN05444145_11142"/>
<evidence type="ECO:0000313" key="2">
    <source>
        <dbReference type="EMBL" id="SEA98070.1"/>
    </source>
</evidence>
<evidence type="ECO:0000256" key="1">
    <source>
        <dbReference type="SAM" id="SignalP"/>
    </source>
</evidence>
<proteinExistence type="predicted"/>
<organism evidence="2 3">
    <name type="scientific">Alistipes timonensis JC136</name>
    <dbReference type="NCBI Taxonomy" id="1033731"/>
    <lineage>
        <taxon>Bacteria</taxon>
        <taxon>Pseudomonadati</taxon>
        <taxon>Bacteroidota</taxon>
        <taxon>Bacteroidia</taxon>
        <taxon>Bacteroidales</taxon>
        <taxon>Rikenellaceae</taxon>
        <taxon>Alistipes</taxon>
    </lineage>
</organism>
<accession>A0A1H4FML5</accession>
<keyword evidence="1" id="KW-0732">Signal</keyword>
<dbReference type="RefSeq" id="WP_026020664.1">
    <property type="nucleotide sequence ID" value="NZ_CAEG01000007.1"/>
</dbReference>
<dbReference type="PROSITE" id="PS51257">
    <property type="entry name" value="PROKAR_LIPOPROTEIN"/>
    <property type="match status" value="1"/>
</dbReference>
<keyword evidence="3" id="KW-1185">Reference proteome</keyword>
<sequence length="514" mass="55750">MNKRLFILLAGIFAVMSFAACNDDEGIDPSTAEPTITYAYDTLEADLNMVDNLPVVAIVKSEAGLKSVSLSINTSDGETVPVTTVTEFFNAKSYSLAEDINYEPNYTEAVIEAVDLLGRKAEAKMPISIVDVVEAPSIVFTPAKWSYDETVGGEKPRTHIEVNTSALLQSIEITRVKTSGQELYTSLTFTDEDQQKSWTFDEMIEFDEFDKGFKVKAVDNYGQVRIETMQVQYKTVPPPTVTFADGTIFADKDEEKAVNISIESQAGVVKVELFRMEGKTETSVKTTTYEKLNELNYAEKMIFTNSTSGVKVIVTDNVGRTTTASTKACVNMYYVEEIPVTTAPAGDGASAAGGAKRLLSLGDQKTYSVQECLENTDLQSHADVKVYYMNGNAQSVRIYSMENADSKNGEYSYSGQNINNFGVINATRFKLLTGVDFENATAADIAAIDAGTIQSANIKGKDELIGAVIAFKTGSKSSAGSGKVGLMKLVAIGEKIGTNANARVFTFAVKLPKE</sequence>
<protein>
    <submittedName>
        <fullName evidence="2">Uncharacterized protein</fullName>
    </submittedName>
</protein>
<dbReference type="AlphaFoldDB" id="A0A1H4FML5"/>
<name>A0A1H4FML5_9BACT</name>
<reference evidence="2 3" key="1">
    <citation type="submission" date="2016-10" db="EMBL/GenBank/DDBJ databases">
        <authorList>
            <person name="de Groot N.N."/>
        </authorList>
    </citation>
    <scope>NUCLEOTIDE SEQUENCE [LARGE SCALE GENOMIC DNA]</scope>
    <source>
        <strain evidence="2 3">DSM 25383</strain>
    </source>
</reference>